<dbReference type="InterPro" id="IPR001949">
    <property type="entry name" value="NADH-UbQ_OxRdtase_51kDa_CS"/>
</dbReference>
<dbReference type="Pfam" id="PF10589">
    <property type="entry name" value="NADH_4Fe-4S"/>
    <property type="match status" value="1"/>
</dbReference>
<keyword evidence="16" id="KW-1185">Reference proteome</keyword>
<dbReference type="InterPro" id="IPR019554">
    <property type="entry name" value="Soluble_ligand-bd"/>
</dbReference>
<dbReference type="GO" id="GO:0046872">
    <property type="term" value="F:metal ion binding"/>
    <property type="evidence" value="ECO:0007669"/>
    <property type="project" value="UniProtKB-KW"/>
</dbReference>
<dbReference type="EMBL" id="CP033219">
    <property type="protein sequence ID" value="AZV77345.1"/>
    <property type="molecule type" value="Genomic_DNA"/>
</dbReference>
<evidence type="ECO:0000256" key="10">
    <source>
        <dbReference type="ARBA" id="ARBA00023014"/>
    </source>
</evidence>
<evidence type="ECO:0000256" key="11">
    <source>
        <dbReference type="ARBA" id="ARBA00023027"/>
    </source>
</evidence>
<dbReference type="Gene3D" id="1.20.1440.230">
    <property type="entry name" value="NADH-ubiquinone oxidoreductase 51kDa subunit, iron-sulphur binding domain"/>
    <property type="match status" value="1"/>
</dbReference>
<keyword evidence="13" id="KW-0874">Quinone</keyword>
<dbReference type="Gene3D" id="3.10.20.600">
    <property type="match status" value="1"/>
</dbReference>
<dbReference type="SUPFAM" id="SSF142984">
    <property type="entry name" value="Nqo1 middle domain-like"/>
    <property type="match status" value="1"/>
</dbReference>
<keyword evidence="11 13" id="KW-0520">NAD</keyword>
<comment type="catalytic activity">
    <reaction evidence="12 13">
        <text>a quinone + NADH + 5 H(+)(in) = a quinol + NAD(+) + 4 H(+)(out)</text>
        <dbReference type="Rhea" id="RHEA:57888"/>
        <dbReference type="ChEBI" id="CHEBI:15378"/>
        <dbReference type="ChEBI" id="CHEBI:24646"/>
        <dbReference type="ChEBI" id="CHEBI:57540"/>
        <dbReference type="ChEBI" id="CHEBI:57945"/>
        <dbReference type="ChEBI" id="CHEBI:132124"/>
    </reaction>
</comment>
<evidence type="ECO:0000313" key="15">
    <source>
        <dbReference type="EMBL" id="AZV77345.1"/>
    </source>
</evidence>
<organism evidence="15 16">
    <name type="scientific">Parasedimentitalea marina</name>
    <dbReference type="NCBI Taxonomy" id="2483033"/>
    <lineage>
        <taxon>Bacteria</taxon>
        <taxon>Pseudomonadati</taxon>
        <taxon>Pseudomonadota</taxon>
        <taxon>Alphaproteobacteria</taxon>
        <taxon>Rhodobacterales</taxon>
        <taxon>Paracoccaceae</taxon>
        <taxon>Parasedimentitalea</taxon>
    </lineage>
</organism>
<keyword evidence="4 13" id="KW-0004">4Fe-4S</keyword>
<comment type="function">
    <text evidence="13">NDH-1 shuttles electrons from NADH, via FMN and iron-sulfur (Fe-S) centers, to quinones in the respiratory chain.</text>
</comment>
<accession>A0A3T0N017</accession>
<dbReference type="GO" id="GO:0048038">
    <property type="term" value="F:quinone binding"/>
    <property type="evidence" value="ECO:0007669"/>
    <property type="project" value="UniProtKB-KW"/>
</dbReference>
<evidence type="ECO:0000256" key="3">
    <source>
        <dbReference type="ARBA" id="ARBA00007523"/>
    </source>
</evidence>
<dbReference type="GO" id="GO:0010181">
    <property type="term" value="F:FMN binding"/>
    <property type="evidence" value="ECO:0007669"/>
    <property type="project" value="InterPro"/>
</dbReference>
<dbReference type="Proteomes" id="UP000283063">
    <property type="component" value="Chromosome"/>
</dbReference>
<dbReference type="SUPFAM" id="SSF142019">
    <property type="entry name" value="Nqo1 FMN-binding domain-like"/>
    <property type="match status" value="1"/>
</dbReference>
<dbReference type="AlphaFoldDB" id="A0A3T0N017"/>
<evidence type="ECO:0000256" key="6">
    <source>
        <dbReference type="ARBA" id="ARBA00022643"/>
    </source>
</evidence>
<dbReference type="NCBIfam" id="NF010120">
    <property type="entry name" value="PRK13596.1"/>
    <property type="match status" value="1"/>
</dbReference>
<dbReference type="PROSITE" id="PS00644">
    <property type="entry name" value="COMPLEX1_51K_1"/>
    <property type="match status" value="1"/>
</dbReference>
<dbReference type="PANTHER" id="PTHR43578">
    <property type="entry name" value="NADH-QUINONE OXIDOREDUCTASE SUBUNIT F"/>
    <property type="match status" value="1"/>
</dbReference>
<dbReference type="InterPro" id="IPR037207">
    <property type="entry name" value="Nuop51_4Fe4S-bd_sf"/>
</dbReference>
<dbReference type="OrthoDB" id="9761899at2"/>
<dbReference type="GO" id="GO:0008137">
    <property type="term" value="F:NADH dehydrogenase (ubiquinone) activity"/>
    <property type="evidence" value="ECO:0007669"/>
    <property type="project" value="InterPro"/>
</dbReference>
<dbReference type="EC" id="7.1.1.-" evidence="13"/>
<comment type="cofactor">
    <cofactor evidence="1 13">
        <name>FMN</name>
        <dbReference type="ChEBI" id="CHEBI:58210"/>
    </cofactor>
</comment>
<dbReference type="InterPro" id="IPR019575">
    <property type="entry name" value="Nuop51_4Fe4S-bd"/>
</dbReference>
<dbReference type="Pfam" id="PF10531">
    <property type="entry name" value="SLBB"/>
    <property type="match status" value="1"/>
</dbReference>
<dbReference type="SMART" id="SM00928">
    <property type="entry name" value="NADH_4Fe-4S"/>
    <property type="match status" value="1"/>
</dbReference>
<evidence type="ECO:0000256" key="2">
    <source>
        <dbReference type="ARBA" id="ARBA00001966"/>
    </source>
</evidence>
<feature type="domain" description="NADH-ubiquinone oxidoreductase 51kDa subunit iron-sulphur binding" evidence="14">
    <location>
        <begin position="326"/>
        <end position="371"/>
    </location>
</feature>
<dbReference type="Gene3D" id="3.40.50.11540">
    <property type="entry name" value="NADH-ubiquinone oxidoreductase 51kDa subunit"/>
    <property type="match status" value="1"/>
</dbReference>
<dbReference type="InterPro" id="IPR037225">
    <property type="entry name" value="Nuo51_FMN-bd_sf"/>
</dbReference>
<dbReference type="SUPFAM" id="SSF140490">
    <property type="entry name" value="Nqo1C-terminal domain-like"/>
    <property type="match status" value="1"/>
</dbReference>
<dbReference type="PANTHER" id="PTHR43578:SF3">
    <property type="entry name" value="NADH-QUINONE OXIDOREDUCTASE SUBUNIT F"/>
    <property type="match status" value="1"/>
</dbReference>
<dbReference type="GO" id="GO:0051539">
    <property type="term" value="F:4 iron, 4 sulfur cluster binding"/>
    <property type="evidence" value="ECO:0007669"/>
    <property type="project" value="UniProtKB-UniRule"/>
</dbReference>
<comment type="similarity">
    <text evidence="3 13">Belongs to the complex I 51 kDa subunit family.</text>
</comment>
<dbReference type="FunFam" id="3.40.50.11540:FF:000001">
    <property type="entry name" value="NADH dehydrogenase [ubiquinone] flavoprotein 1, mitochondrial"/>
    <property type="match status" value="1"/>
</dbReference>
<sequence length="419" mass="44743">MSELVLLKNIHDPNAHQIATYEGSGGYQGLRLALRDFSPDEVIDEVKSANLRGRGGAGFPTGLKWGFVPKDSPLPRYLCCNADEGEPGTFKDRILMERDPHQLIEGMVIAAYAIGCRTAYLYIRGEYQLSIDHCQQAIDEAHARGYLGPDILGSGHGLDIHIHKGAGAYICGEETALLESIEGRRGQPKLKPPFPAVAGLYECPTVVNNVETLACLPHLFRRGSEWFAAIGPDHSPGPKLFGLSGQVKRPGVYEMPMGLSLGELLEEHGGGALNGQFKAAIPGGVSAPMFPRSEFDVKMDFGSLAAAGSMLGSAGVIGLDETASIPVVARRITEFFSHESCGKCTPCREGLTWAAKILRRIEAGQGQPGDVEQLEMLCGGIFGNSFCALGDGAAWALGATVKHFRPEFDALIPAQAQAG</sequence>
<dbReference type="Gene3D" id="6.10.250.1450">
    <property type="match status" value="1"/>
</dbReference>
<evidence type="ECO:0000313" key="16">
    <source>
        <dbReference type="Proteomes" id="UP000283063"/>
    </source>
</evidence>
<keyword evidence="7 13" id="KW-0479">Metal-binding</keyword>
<evidence type="ECO:0000259" key="14">
    <source>
        <dbReference type="SMART" id="SM00928"/>
    </source>
</evidence>
<keyword evidence="10 13" id="KW-0411">Iron-sulfur</keyword>
<proteinExistence type="inferred from homology"/>
<evidence type="ECO:0000256" key="8">
    <source>
        <dbReference type="ARBA" id="ARBA00022967"/>
    </source>
</evidence>
<dbReference type="GO" id="GO:0016491">
    <property type="term" value="F:oxidoreductase activity"/>
    <property type="evidence" value="ECO:0007669"/>
    <property type="project" value="UniProtKB-KW"/>
</dbReference>
<gene>
    <name evidence="15" type="primary">nuoF</name>
    <name evidence="15" type="ORF">EBB79_05220</name>
</gene>
<name>A0A3T0N017_9RHOB</name>
<dbReference type="KEGG" id="sedi:EBB79_05220"/>
<dbReference type="FunFam" id="1.20.1440.230:FF:000001">
    <property type="entry name" value="Mitochondrial NADH dehydrogenase flavoprotein 1"/>
    <property type="match status" value="1"/>
</dbReference>
<evidence type="ECO:0000256" key="13">
    <source>
        <dbReference type="RuleBase" id="RU364066"/>
    </source>
</evidence>
<evidence type="ECO:0000256" key="7">
    <source>
        <dbReference type="ARBA" id="ARBA00022723"/>
    </source>
</evidence>
<evidence type="ECO:0000256" key="4">
    <source>
        <dbReference type="ARBA" id="ARBA00022485"/>
    </source>
</evidence>
<evidence type="ECO:0000256" key="1">
    <source>
        <dbReference type="ARBA" id="ARBA00001917"/>
    </source>
</evidence>
<dbReference type="RefSeq" id="WP_127747900.1">
    <property type="nucleotide sequence ID" value="NZ_CP033219.1"/>
</dbReference>
<reference evidence="15 16" key="1">
    <citation type="submission" date="2018-10" db="EMBL/GenBank/DDBJ databases">
        <title>Parasedimentitalea marina sp. nov., a psychrophilic bacterium isolated from deep seawater of the New Britain Trench.</title>
        <authorList>
            <person name="Cao J."/>
        </authorList>
    </citation>
    <scope>NUCLEOTIDE SEQUENCE [LARGE SCALE GENOMIC DNA]</scope>
    <source>
        <strain evidence="15 16">W43</strain>
    </source>
</reference>
<keyword evidence="9 13" id="KW-0408">Iron</keyword>
<dbReference type="Pfam" id="PF01512">
    <property type="entry name" value="Complex1_51K"/>
    <property type="match status" value="1"/>
</dbReference>
<evidence type="ECO:0000256" key="9">
    <source>
        <dbReference type="ARBA" id="ARBA00023004"/>
    </source>
</evidence>
<evidence type="ECO:0000256" key="5">
    <source>
        <dbReference type="ARBA" id="ARBA00022630"/>
    </source>
</evidence>
<protein>
    <recommendedName>
        <fullName evidence="13">NADH-quinone oxidoreductase subunit F</fullName>
        <ecNumber evidence="13">7.1.1.-</ecNumber>
    </recommendedName>
</protein>
<keyword evidence="6 13" id="KW-0288">FMN</keyword>
<keyword evidence="8" id="KW-1278">Translocase</keyword>
<dbReference type="NCBIfam" id="TIGR01959">
    <property type="entry name" value="nuoF_fam"/>
    <property type="match status" value="1"/>
</dbReference>
<evidence type="ECO:0000256" key="12">
    <source>
        <dbReference type="ARBA" id="ARBA00047712"/>
    </source>
</evidence>
<comment type="cofactor">
    <cofactor evidence="2 13">
        <name>[4Fe-4S] cluster</name>
        <dbReference type="ChEBI" id="CHEBI:49883"/>
    </cofactor>
</comment>
<dbReference type="GO" id="GO:0051287">
    <property type="term" value="F:NAD binding"/>
    <property type="evidence" value="ECO:0007669"/>
    <property type="project" value="UniProtKB-UniRule"/>
</dbReference>
<dbReference type="PROSITE" id="PS00645">
    <property type="entry name" value="COMPLEX1_51K_2"/>
    <property type="match status" value="1"/>
</dbReference>
<keyword evidence="15" id="KW-0560">Oxidoreductase</keyword>
<keyword evidence="5 13" id="KW-0285">Flavoprotein</keyword>
<dbReference type="InterPro" id="IPR011537">
    <property type="entry name" value="NADH-UbQ_OxRdtase_suF"/>
</dbReference>
<dbReference type="InterPro" id="IPR011538">
    <property type="entry name" value="Nuo51_FMN-bd"/>
</dbReference>